<dbReference type="PROSITE" id="PS50178">
    <property type="entry name" value="ZF_FYVE"/>
    <property type="match status" value="1"/>
</dbReference>
<protein>
    <recommendedName>
        <fullName evidence="6">FYVE-type domain-containing protein</fullName>
    </recommendedName>
</protein>
<dbReference type="GO" id="GO:0008270">
    <property type="term" value="F:zinc ion binding"/>
    <property type="evidence" value="ECO:0007669"/>
    <property type="project" value="UniProtKB-KW"/>
</dbReference>
<dbReference type="Gene3D" id="3.30.40.10">
    <property type="entry name" value="Zinc/RING finger domain, C3HC4 (zinc finger)"/>
    <property type="match status" value="1"/>
</dbReference>
<name>A0A7S1B1Q1_NOCSC</name>
<dbReference type="AlphaFoldDB" id="A0A7S1B1Q1"/>
<dbReference type="InterPro" id="IPR011011">
    <property type="entry name" value="Znf_FYVE_PHD"/>
</dbReference>
<evidence type="ECO:0000313" key="7">
    <source>
        <dbReference type="EMBL" id="CAD8872175.1"/>
    </source>
</evidence>
<feature type="domain" description="FYVE-type" evidence="6">
    <location>
        <begin position="8"/>
        <end position="67"/>
    </location>
</feature>
<organism evidence="7">
    <name type="scientific">Noctiluca scintillans</name>
    <name type="common">Sea sparkle</name>
    <name type="synonym">Red tide dinoflagellate</name>
    <dbReference type="NCBI Taxonomy" id="2966"/>
    <lineage>
        <taxon>Eukaryota</taxon>
        <taxon>Sar</taxon>
        <taxon>Alveolata</taxon>
        <taxon>Dinophyceae</taxon>
        <taxon>Noctilucales</taxon>
        <taxon>Noctilucaceae</taxon>
        <taxon>Noctiluca</taxon>
    </lineage>
</organism>
<dbReference type="InterPro" id="IPR017455">
    <property type="entry name" value="Znf_FYVE-rel"/>
</dbReference>
<dbReference type="PANTHER" id="PTHR39490">
    <property type="entry name" value="ARRESTIN DOMAIN-CONTAINING PROTEIN D"/>
    <property type="match status" value="1"/>
</dbReference>
<evidence type="ECO:0000256" key="1">
    <source>
        <dbReference type="ARBA" id="ARBA00022723"/>
    </source>
</evidence>
<dbReference type="InterPro" id="IPR000306">
    <property type="entry name" value="Znf_FYVE"/>
</dbReference>
<dbReference type="SUPFAM" id="SSF57903">
    <property type="entry name" value="FYVE/PHD zinc finger"/>
    <property type="match status" value="1"/>
</dbReference>
<keyword evidence="2 4" id="KW-0863">Zinc-finger</keyword>
<feature type="region of interest" description="Disordered" evidence="5">
    <location>
        <begin position="218"/>
        <end position="272"/>
    </location>
</feature>
<evidence type="ECO:0000259" key="6">
    <source>
        <dbReference type="PROSITE" id="PS50178"/>
    </source>
</evidence>
<proteinExistence type="predicted"/>
<evidence type="ECO:0000256" key="2">
    <source>
        <dbReference type="ARBA" id="ARBA00022771"/>
    </source>
</evidence>
<dbReference type="InterPro" id="IPR052113">
    <property type="entry name" value="FYVE-type_Zinc_Finger"/>
</dbReference>
<evidence type="ECO:0000256" key="4">
    <source>
        <dbReference type="PROSITE-ProRule" id="PRU00091"/>
    </source>
</evidence>
<feature type="compositionally biased region" description="Basic and acidic residues" evidence="5">
    <location>
        <begin position="263"/>
        <end position="272"/>
    </location>
</feature>
<reference evidence="7" key="1">
    <citation type="submission" date="2021-01" db="EMBL/GenBank/DDBJ databases">
        <authorList>
            <person name="Corre E."/>
            <person name="Pelletier E."/>
            <person name="Niang G."/>
            <person name="Scheremetjew M."/>
            <person name="Finn R."/>
            <person name="Kale V."/>
            <person name="Holt S."/>
            <person name="Cochrane G."/>
            <person name="Meng A."/>
            <person name="Brown T."/>
            <person name="Cohen L."/>
        </authorList>
    </citation>
    <scope>NUCLEOTIDE SEQUENCE</scope>
</reference>
<keyword evidence="3" id="KW-0862">Zinc</keyword>
<feature type="compositionally biased region" description="Acidic residues" evidence="5">
    <location>
        <begin position="229"/>
        <end position="239"/>
    </location>
</feature>
<evidence type="ECO:0000256" key="5">
    <source>
        <dbReference type="SAM" id="MobiDB-lite"/>
    </source>
</evidence>
<gene>
    <name evidence="7" type="ORF">NSCI0253_LOCUS46532</name>
</gene>
<keyword evidence="1" id="KW-0479">Metal-binding</keyword>
<accession>A0A7S1B1Q1</accession>
<dbReference type="EMBL" id="HBFQ01065508">
    <property type="protein sequence ID" value="CAD8872175.1"/>
    <property type="molecule type" value="Transcribed_RNA"/>
</dbReference>
<evidence type="ECO:0000256" key="3">
    <source>
        <dbReference type="ARBA" id="ARBA00022833"/>
    </source>
</evidence>
<dbReference type="SMART" id="SM00064">
    <property type="entry name" value="FYVE"/>
    <property type="match status" value="1"/>
</dbReference>
<sequence length="272" mass="31092">MTDDSTSKWEVSNCPLCTKRFHLPYRPKHNCRACNRIICGSCSWNSIVLPGASSKQRVCDTCYEIKQNEKLELLHEETGITSKEEVSLKSELKTMFDQSEYYRSFLTMLVMSTSQEGEVRGEEIAMPDNEELSELIGQARRGWNAAHASLGVQHKETARLSEALATVEKETADMTQACEERVQIVANMEEDLKDRAAEERKTQLLSFRTQKMEEELDGLRQRKQTLEQTQEELEDEESEESFHSRISAFESTRSGSGPIVADRCQDRECSLM</sequence>
<dbReference type="InterPro" id="IPR013083">
    <property type="entry name" value="Znf_RING/FYVE/PHD"/>
</dbReference>
<dbReference type="Pfam" id="PF01363">
    <property type="entry name" value="FYVE"/>
    <property type="match status" value="1"/>
</dbReference>
<dbReference type="PANTHER" id="PTHR39490:SF8">
    <property type="entry name" value="ZINC FINGER FYVE DOMAIN-CONTAINING PROTEIN 21"/>
    <property type="match status" value="1"/>
</dbReference>